<name>A0A1I3Y3K0_9GAMM</name>
<feature type="transmembrane region" description="Helical" evidence="6">
    <location>
        <begin position="37"/>
        <end position="55"/>
    </location>
</feature>
<protein>
    <submittedName>
        <fullName evidence="8">Putative flippase GtrA (Transmembrane translocase of bactoprenol-linked glucose)</fullName>
    </submittedName>
</protein>
<dbReference type="Pfam" id="PF04138">
    <property type="entry name" value="GtrA_DPMS_TM"/>
    <property type="match status" value="1"/>
</dbReference>
<organism evidence="8 9">
    <name type="scientific">Rhodanobacter glycinis</name>
    <dbReference type="NCBI Taxonomy" id="582702"/>
    <lineage>
        <taxon>Bacteria</taxon>
        <taxon>Pseudomonadati</taxon>
        <taxon>Pseudomonadota</taxon>
        <taxon>Gammaproteobacteria</taxon>
        <taxon>Lysobacterales</taxon>
        <taxon>Rhodanobacteraceae</taxon>
        <taxon>Rhodanobacter</taxon>
    </lineage>
</organism>
<evidence type="ECO:0000256" key="6">
    <source>
        <dbReference type="SAM" id="Phobius"/>
    </source>
</evidence>
<dbReference type="EMBL" id="FOSR01000001">
    <property type="protein sequence ID" value="SFK26385.1"/>
    <property type="molecule type" value="Genomic_DNA"/>
</dbReference>
<dbReference type="AlphaFoldDB" id="A0A1I3Y3K0"/>
<evidence type="ECO:0000256" key="3">
    <source>
        <dbReference type="ARBA" id="ARBA00022692"/>
    </source>
</evidence>
<feature type="transmembrane region" description="Helical" evidence="6">
    <location>
        <begin position="76"/>
        <end position="101"/>
    </location>
</feature>
<dbReference type="RefSeq" id="WP_092700687.1">
    <property type="nucleotide sequence ID" value="NZ_FOSR01000001.1"/>
</dbReference>
<keyword evidence="4 6" id="KW-1133">Transmembrane helix</keyword>
<evidence type="ECO:0000259" key="7">
    <source>
        <dbReference type="Pfam" id="PF04138"/>
    </source>
</evidence>
<reference evidence="9" key="1">
    <citation type="submission" date="2016-10" db="EMBL/GenBank/DDBJ databases">
        <authorList>
            <person name="Varghese N."/>
            <person name="Submissions S."/>
        </authorList>
    </citation>
    <scope>NUCLEOTIDE SEQUENCE [LARGE SCALE GENOMIC DNA]</scope>
    <source>
        <strain evidence="9">MO64</strain>
    </source>
</reference>
<keyword evidence="3 6" id="KW-0812">Transmembrane</keyword>
<dbReference type="GO" id="GO:0005886">
    <property type="term" value="C:plasma membrane"/>
    <property type="evidence" value="ECO:0007669"/>
    <property type="project" value="TreeGrafter"/>
</dbReference>
<dbReference type="PANTHER" id="PTHR38459">
    <property type="entry name" value="PROPHAGE BACTOPRENOL-LINKED GLUCOSE TRANSLOCASE HOMOLOG"/>
    <property type="match status" value="1"/>
</dbReference>
<dbReference type="InterPro" id="IPR051401">
    <property type="entry name" value="GtrA_CellWall_Glycosyl"/>
</dbReference>
<dbReference type="PANTHER" id="PTHR38459:SF1">
    <property type="entry name" value="PROPHAGE BACTOPRENOL-LINKED GLUCOSE TRANSLOCASE HOMOLOG"/>
    <property type="match status" value="1"/>
</dbReference>
<sequence length="136" mass="15071">MRLRREIALFAVGGVIGLLIDASVVQMLVSIEGWNPYLARIVSFLLAASFTWWWNRRHTFATRSSGRSAHAEWLHWMGLMSLGAVVNYGVYAVLLLAFAWLHRWPAVAAAAGSAVAAVLNFCMARGVLFRHAKTSL</sequence>
<keyword evidence="9" id="KW-1185">Reference proteome</keyword>
<feature type="transmembrane region" description="Helical" evidence="6">
    <location>
        <begin position="107"/>
        <end position="128"/>
    </location>
</feature>
<evidence type="ECO:0000256" key="4">
    <source>
        <dbReference type="ARBA" id="ARBA00022989"/>
    </source>
</evidence>
<keyword evidence="5 6" id="KW-0472">Membrane</keyword>
<dbReference type="GO" id="GO:0000271">
    <property type="term" value="P:polysaccharide biosynthetic process"/>
    <property type="evidence" value="ECO:0007669"/>
    <property type="project" value="InterPro"/>
</dbReference>
<gene>
    <name evidence="8" type="ORF">SAMN05192579_101303</name>
</gene>
<feature type="transmembrane region" description="Helical" evidence="6">
    <location>
        <begin position="7"/>
        <end position="31"/>
    </location>
</feature>
<dbReference type="InterPro" id="IPR007267">
    <property type="entry name" value="GtrA_DPMS_TM"/>
</dbReference>
<evidence type="ECO:0000256" key="1">
    <source>
        <dbReference type="ARBA" id="ARBA00004141"/>
    </source>
</evidence>
<proteinExistence type="inferred from homology"/>
<evidence type="ECO:0000256" key="5">
    <source>
        <dbReference type="ARBA" id="ARBA00023136"/>
    </source>
</evidence>
<evidence type="ECO:0000313" key="9">
    <source>
        <dbReference type="Proteomes" id="UP000198725"/>
    </source>
</evidence>
<comment type="subcellular location">
    <subcellularLocation>
        <location evidence="1">Membrane</location>
        <topology evidence="1">Multi-pass membrane protein</topology>
    </subcellularLocation>
</comment>
<comment type="similarity">
    <text evidence="2">Belongs to the GtrA family.</text>
</comment>
<accession>A0A1I3Y3K0</accession>
<feature type="domain" description="GtrA/DPMS transmembrane" evidence="7">
    <location>
        <begin position="10"/>
        <end position="129"/>
    </location>
</feature>
<dbReference type="Proteomes" id="UP000198725">
    <property type="component" value="Unassembled WGS sequence"/>
</dbReference>
<evidence type="ECO:0000256" key="2">
    <source>
        <dbReference type="ARBA" id="ARBA00009399"/>
    </source>
</evidence>
<evidence type="ECO:0000313" key="8">
    <source>
        <dbReference type="EMBL" id="SFK26385.1"/>
    </source>
</evidence>